<dbReference type="OrthoDB" id="441444at2759"/>
<dbReference type="eggNOG" id="KOG2815">
    <property type="taxonomic scope" value="Eukaryota"/>
</dbReference>
<evidence type="ECO:0000256" key="2">
    <source>
        <dbReference type="ARBA" id="ARBA00022980"/>
    </source>
</evidence>
<sequence>MLRSCFTQGTRSVLPIPGPPCLRAGLHTSSVLHAESQRKRQSRLIREANLSKRVELQQLATTERPHVVLGTKPGDDSKWESSDLARVLVRSDELALSSSPHVISLPEGDIKLPQAFNYGIGEKEKELLFKHLPFTTAEGNTLRRAENTYTVRTSSNMEELKEKALKLELEYAIDNANKFAPLIALRNANAQGIAFENRRRVIAEFSEPGKPNDTGRPEVQAALLTLQIRNLWQHLSKFKRDVANRRSLRRLVHQRAKILRYLKGYNRDRYDRVLQRLGLEPESVEGELVV</sequence>
<dbReference type="KEGG" id="hir:HETIRDRAFT_99049"/>
<dbReference type="GO" id="GO:0006412">
    <property type="term" value="P:translation"/>
    <property type="evidence" value="ECO:0007669"/>
    <property type="project" value="InterPro"/>
</dbReference>
<gene>
    <name evidence="7" type="ORF">HETIRDRAFT_99049</name>
</gene>
<dbReference type="Pfam" id="PF00312">
    <property type="entry name" value="Ribosomal_S15"/>
    <property type="match status" value="1"/>
</dbReference>
<proteinExistence type="inferred from homology"/>
<keyword evidence="8" id="KW-1185">Reference proteome</keyword>
<dbReference type="InterPro" id="IPR000589">
    <property type="entry name" value="Ribosomal_uS15"/>
</dbReference>
<evidence type="ECO:0000256" key="5">
    <source>
        <dbReference type="SAM" id="Coils"/>
    </source>
</evidence>
<keyword evidence="3 4" id="KW-0687">Ribonucleoprotein</keyword>
<feature type="domain" description="Integrase catalytic" evidence="6">
    <location>
        <begin position="96"/>
        <end position="289"/>
    </location>
</feature>
<dbReference type="InterPro" id="IPR001584">
    <property type="entry name" value="Integrase_cat-core"/>
</dbReference>
<organism evidence="7 8">
    <name type="scientific">Heterobasidion irregulare (strain TC 32-1)</name>
    <dbReference type="NCBI Taxonomy" id="747525"/>
    <lineage>
        <taxon>Eukaryota</taxon>
        <taxon>Fungi</taxon>
        <taxon>Dikarya</taxon>
        <taxon>Basidiomycota</taxon>
        <taxon>Agaricomycotina</taxon>
        <taxon>Agaricomycetes</taxon>
        <taxon>Russulales</taxon>
        <taxon>Bondarzewiaceae</taxon>
        <taxon>Heterobasidion</taxon>
        <taxon>Heterobasidion annosum species complex</taxon>
    </lineage>
</organism>
<dbReference type="PANTHER" id="PTHR23321">
    <property type="entry name" value="RIBOSOMAL PROTEIN S15, BACTERIAL AND ORGANELLAR"/>
    <property type="match status" value="1"/>
</dbReference>
<dbReference type="InParanoid" id="W4KNE3"/>
<keyword evidence="2 4" id="KW-0689">Ribosomal protein</keyword>
<name>W4KNE3_HETIT</name>
<protein>
    <recommendedName>
        <fullName evidence="6">Integrase catalytic domain-containing protein</fullName>
    </recommendedName>
</protein>
<dbReference type="RefSeq" id="XP_009540584.1">
    <property type="nucleotide sequence ID" value="XM_009542289.1"/>
</dbReference>
<dbReference type="FunCoup" id="W4KNE3">
    <property type="interactions" value="118"/>
</dbReference>
<evidence type="ECO:0000313" key="7">
    <source>
        <dbReference type="EMBL" id="ETW86576.1"/>
    </source>
</evidence>
<dbReference type="NCBIfam" id="TIGR00952">
    <property type="entry name" value="S15_bact"/>
    <property type="match status" value="1"/>
</dbReference>
<dbReference type="Gene3D" id="1.10.287.10">
    <property type="entry name" value="S15/NS1, RNA-binding"/>
    <property type="match status" value="1"/>
</dbReference>
<comment type="similarity">
    <text evidence="1 4">Belongs to the universal ribosomal protein uS15 family.</text>
</comment>
<dbReference type="GO" id="GO:0015074">
    <property type="term" value="P:DNA integration"/>
    <property type="evidence" value="ECO:0007669"/>
    <property type="project" value="InterPro"/>
</dbReference>
<evidence type="ECO:0000256" key="4">
    <source>
        <dbReference type="RuleBase" id="RU003919"/>
    </source>
</evidence>
<dbReference type="EMBL" id="KI925454">
    <property type="protein sequence ID" value="ETW86576.1"/>
    <property type="molecule type" value="Genomic_DNA"/>
</dbReference>
<dbReference type="GeneID" id="20678886"/>
<dbReference type="InterPro" id="IPR009068">
    <property type="entry name" value="uS15_NS1_RNA-bd_sf"/>
</dbReference>
<dbReference type="GO" id="GO:0003735">
    <property type="term" value="F:structural constituent of ribosome"/>
    <property type="evidence" value="ECO:0007669"/>
    <property type="project" value="InterPro"/>
</dbReference>
<dbReference type="Proteomes" id="UP000030671">
    <property type="component" value="Unassembled WGS sequence"/>
</dbReference>
<keyword evidence="5" id="KW-0175">Coiled coil</keyword>
<dbReference type="SMART" id="SM01387">
    <property type="entry name" value="Ribosomal_S15"/>
    <property type="match status" value="1"/>
</dbReference>
<dbReference type="HOGENOM" id="CLU_063745_0_0_1"/>
<dbReference type="CDD" id="cd00353">
    <property type="entry name" value="Ribosomal_S15p_S13e"/>
    <property type="match status" value="1"/>
</dbReference>
<evidence type="ECO:0000256" key="3">
    <source>
        <dbReference type="ARBA" id="ARBA00023274"/>
    </source>
</evidence>
<evidence type="ECO:0000256" key="1">
    <source>
        <dbReference type="ARBA" id="ARBA00008434"/>
    </source>
</evidence>
<evidence type="ECO:0000313" key="8">
    <source>
        <dbReference type="Proteomes" id="UP000030671"/>
    </source>
</evidence>
<dbReference type="PROSITE" id="PS00362">
    <property type="entry name" value="RIBOSOMAL_S15"/>
    <property type="match status" value="1"/>
</dbReference>
<dbReference type="SUPFAM" id="SSF47060">
    <property type="entry name" value="S15/NS1 RNA-binding domain"/>
    <property type="match status" value="1"/>
</dbReference>
<dbReference type="PROSITE" id="PS50994">
    <property type="entry name" value="INTEGRASE"/>
    <property type="match status" value="1"/>
</dbReference>
<dbReference type="InterPro" id="IPR005290">
    <property type="entry name" value="Ribosomal_uS15_bac-type"/>
</dbReference>
<dbReference type="GO" id="GO:0005737">
    <property type="term" value="C:cytoplasm"/>
    <property type="evidence" value="ECO:0007669"/>
    <property type="project" value="UniProtKB-ARBA"/>
</dbReference>
<feature type="coiled-coil region" evidence="5">
    <location>
        <begin position="150"/>
        <end position="177"/>
    </location>
</feature>
<reference evidence="7 8" key="1">
    <citation type="journal article" date="2012" name="New Phytol.">
        <title>Insight into trade-off between wood decay and parasitism from the genome of a fungal forest pathogen.</title>
        <authorList>
            <person name="Olson A."/>
            <person name="Aerts A."/>
            <person name="Asiegbu F."/>
            <person name="Belbahri L."/>
            <person name="Bouzid O."/>
            <person name="Broberg A."/>
            <person name="Canback B."/>
            <person name="Coutinho P.M."/>
            <person name="Cullen D."/>
            <person name="Dalman K."/>
            <person name="Deflorio G."/>
            <person name="van Diepen L.T."/>
            <person name="Dunand C."/>
            <person name="Duplessis S."/>
            <person name="Durling M."/>
            <person name="Gonthier P."/>
            <person name="Grimwood J."/>
            <person name="Fossdal C.G."/>
            <person name="Hansson D."/>
            <person name="Henrissat B."/>
            <person name="Hietala A."/>
            <person name="Himmelstrand K."/>
            <person name="Hoffmeister D."/>
            <person name="Hogberg N."/>
            <person name="James T.Y."/>
            <person name="Karlsson M."/>
            <person name="Kohler A."/>
            <person name="Kues U."/>
            <person name="Lee Y.H."/>
            <person name="Lin Y.C."/>
            <person name="Lind M."/>
            <person name="Lindquist E."/>
            <person name="Lombard V."/>
            <person name="Lucas S."/>
            <person name="Lunden K."/>
            <person name="Morin E."/>
            <person name="Murat C."/>
            <person name="Park J."/>
            <person name="Raffaello T."/>
            <person name="Rouze P."/>
            <person name="Salamov A."/>
            <person name="Schmutz J."/>
            <person name="Solheim H."/>
            <person name="Stahlberg J."/>
            <person name="Velez H."/>
            <person name="de Vries R.P."/>
            <person name="Wiebenga A."/>
            <person name="Woodward S."/>
            <person name="Yakovlev I."/>
            <person name="Garbelotto M."/>
            <person name="Martin F."/>
            <person name="Grigoriev I.V."/>
            <person name="Stenlid J."/>
        </authorList>
    </citation>
    <scope>NUCLEOTIDE SEQUENCE [LARGE SCALE GENOMIC DNA]</scope>
    <source>
        <strain evidence="7 8">TC 32-1</strain>
    </source>
</reference>
<dbReference type="STRING" id="747525.W4KNE3"/>
<dbReference type="HAMAP" id="MF_01343_B">
    <property type="entry name" value="Ribosomal_uS15_B"/>
    <property type="match status" value="1"/>
</dbReference>
<dbReference type="GO" id="GO:0005840">
    <property type="term" value="C:ribosome"/>
    <property type="evidence" value="ECO:0007669"/>
    <property type="project" value="UniProtKB-KW"/>
</dbReference>
<dbReference type="AlphaFoldDB" id="W4KNE3"/>
<accession>W4KNE3</accession>
<evidence type="ECO:0000259" key="6">
    <source>
        <dbReference type="PROSITE" id="PS50994"/>
    </source>
</evidence>
<dbReference type="PANTHER" id="PTHR23321:SF26">
    <property type="entry name" value="SMALL RIBOSOMAL SUBUNIT PROTEIN US15M"/>
    <property type="match status" value="1"/>
</dbReference>
<dbReference type="GO" id="GO:1990904">
    <property type="term" value="C:ribonucleoprotein complex"/>
    <property type="evidence" value="ECO:0007669"/>
    <property type="project" value="UniProtKB-KW"/>
</dbReference>